<dbReference type="InterPro" id="IPR012373">
    <property type="entry name" value="Ferrdict_sens_TM"/>
</dbReference>
<dbReference type="RefSeq" id="WP_025293592.1">
    <property type="nucleotide sequence ID" value="NZ_CP006644.1"/>
</dbReference>
<dbReference type="GO" id="GO:0016989">
    <property type="term" value="F:sigma factor antagonist activity"/>
    <property type="evidence" value="ECO:0007669"/>
    <property type="project" value="TreeGrafter"/>
</dbReference>
<evidence type="ECO:0000259" key="2">
    <source>
        <dbReference type="Pfam" id="PF04773"/>
    </source>
</evidence>
<sequence length="316" mass="33765">MTGRSHEDNMIVEEALAWQAVLARDDADWDGYIAWLEADPRHREAYDAIDLVDAAVDTHRVAVRDVLEAPTSVPPGRFRLPRLAWVIGGGIAAALAFLMVLPMPWATQSVRSYAAESRARTVQLANGTTVTLSPASKILVHGEAATRIELAQGEAYFDVRHDPSRTLTVAAGPYSVTDIGTRFSVNRTEDAFRVAVSEGVVSIASPRMETVRVAAGQQLVSADDTPRLSAVAADDVGSWRSGRLSYSNAPLSLVAADISRYANAPVIIDPSLENAHFSGSLVIGDGSRLVDDLATIIGARVVRAEGRVRLSAAAGR</sequence>
<dbReference type="eggNOG" id="COG3712">
    <property type="taxonomic scope" value="Bacteria"/>
</dbReference>
<evidence type="ECO:0000313" key="5">
    <source>
        <dbReference type="Proteomes" id="UP000018851"/>
    </source>
</evidence>
<dbReference type="InterPro" id="IPR032623">
    <property type="entry name" value="FecR_N"/>
</dbReference>
<feature type="transmembrane region" description="Helical" evidence="1">
    <location>
        <begin position="83"/>
        <end position="105"/>
    </location>
</feature>
<feature type="domain" description="FecR N-terminal" evidence="3">
    <location>
        <begin position="13"/>
        <end position="49"/>
    </location>
</feature>
<dbReference type="HOGENOM" id="CLU_050192_0_2_5"/>
<dbReference type="Gene3D" id="2.60.120.1440">
    <property type="match status" value="1"/>
</dbReference>
<dbReference type="KEGG" id="ssan:NX02_18745"/>
<dbReference type="AlphaFoldDB" id="W0AGL0"/>
<evidence type="ECO:0000313" key="4">
    <source>
        <dbReference type="EMBL" id="AHE55418.1"/>
    </source>
</evidence>
<dbReference type="PIRSF" id="PIRSF018266">
    <property type="entry name" value="FecR"/>
    <property type="match status" value="1"/>
</dbReference>
<proteinExistence type="predicted"/>
<dbReference type="Proteomes" id="UP000018851">
    <property type="component" value="Chromosome"/>
</dbReference>
<keyword evidence="1" id="KW-0812">Transmembrane</keyword>
<dbReference type="PATRIC" id="fig|1123269.5.peg.3671"/>
<dbReference type="OrthoDB" id="9771237at2"/>
<dbReference type="Pfam" id="PF16220">
    <property type="entry name" value="DUF4880"/>
    <property type="match status" value="1"/>
</dbReference>
<keyword evidence="1" id="KW-1133">Transmembrane helix</keyword>
<gene>
    <name evidence="4" type="ORF">NX02_18745</name>
</gene>
<name>W0AGL0_9SPHN</name>
<keyword evidence="1" id="KW-0472">Membrane</keyword>
<evidence type="ECO:0008006" key="6">
    <source>
        <dbReference type="Google" id="ProtNLM"/>
    </source>
</evidence>
<dbReference type="PANTHER" id="PTHR30273">
    <property type="entry name" value="PERIPLASMIC SIGNAL SENSOR AND SIGMA FACTOR ACTIVATOR FECR-RELATED"/>
    <property type="match status" value="1"/>
</dbReference>
<organism evidence="4 5">
    <name type="scientific">Sphingomonas sanxanigenens DSM 19645 = NX02</name>
    <dbReference type="NCBI Taxonomy" id="1123269"/>
    <lineage>
        <taxon>Bacteria</taxon>
        <taxon>Pseudomonadati</taxon>
        <taxon>Pseudomonadota</taxon>
        <taxon>Alphaproteobacteria</taxon>
        <taxon>Sphingomonadales</taxon>
        <taxon>Sphingomonadaceae</taxon>
        <taxon>Sphingomonas</taxon>
    </lineage>
</organism>
<evidence type="ECO:0000259" key="3">
    <source>
        <dbReference type="Pfam" id="PF16220"/>
    </source>
</evidence>
<dbReference type="PANTHER" id="PTHR30273:SF2">
    <property type="entry name" value="PROTEIN FECR"/>
    <property type="match status" value="1"/>
</dbReference>
<reference evidence="4 5" key="1">
    <citation type="submission" date="2013-07" db="EMBL/GenBank/DDBJ databases">
        <title>Completed genome of Sphingomonas sanxanigenens NX02.</title>
        <authorList>
            <person name="Ma T."/>
            <person name="Huang H."/>
            <person name="Wu M."/>
            <person name="Li X."/>
            <person name="Li G."/>
        </authorList>
    </citation>
    <scope>NUCLEOTIDE SEQUENCE [LARGE SCALE GENOMIC DNA]</scope>
    <source>
        <strain evidence="4 5">NX02</strain>
    </source>
</reference>
<feature type="domain" description="FecR protein" evidence="2">
    <location>
        <begin position="117"/>
        <end position="201"/>
    </location>
</feature>
<dbReference type="Pfam" id="PF04773">
    <property type="entry name" value="FecR"/>
    <property type="match status" value="1"/>
</dbReference>
<accession>W0AGL0</accession>
<evidence type="ECO:0000256" key="1">
    <source>
        <dbReference type="SAM" id="Phobius"/>
    </source>
</evidence>
<dbReference type="EMBL" id="CP006644">
    <property type="protein sequence ID" value="AHE55418.1"/>
    <property type="molecule type" value="Genomic_DNA"/>
</dbReference>
<dbReference type="InterPro" id="IPR006860">
    <property type="entry name" value="FecR"/>
</dbReference>
<dbReference type="STRING" id="1123269.NX02_18745"/>
<keyword evidence="5" id="KW-1185">Reference proteome</keyword>
<protein>
    <recommendedName>
        <fullName evidence="6">FecR protein domain-containing protein</fullName>
    </recommendedName>
</protein>